<evidence type="ECO:0000259" key="1">
    <source>
        <dbReference type="Pfam" id="PF01243"/>
    </source>
</evidence>
<dbReference type="Pfam" id="PF01243">
    <property type="entry name" value="PNPOx_N"/>
    <property type="match status" value="1"/>
</dbReference>
<dbReference type="Proteomes" id="UP001595712">
    <property type="component" value="Unassembled WGS sequence"/>
</dbReference>
<evidence type="ECO:0000313" key="2">
    <source>
        <dbReference type="EMBL" id="MFC3492466.1"/>
    </source>
</evidence>
<sequence length="221" mass="24474">MAVSFEGTQMDTLDSHLWTEVTDPAKLREIVGEVMPQAATKERAKLHERDREWLAASPYCVLATADAEGNCDASPKGDPAGKLVHVLDDSTLAIPERKGNHRVDGYHNVLANPHVGLLSLIPGRRETLRINGRARVVSDAPFFEDMVVKGHKPVLALVIEIDTIYFHCGKASMRSGIWKPETWTPDALPQHAQLVKETQVVEATLEELVDKYGPKYEAGLY</sequence>
<keyword evidence="3" id="KW-1185">Reference proteome</keyword>
<dbReference type="SUPFAM" id="SSF50475">
    <property type="entry name" value="FMN-binding split barrel"/>
    <property type="match status" value="1"/>
</dbReference>
<dbReference type="RefSeq" id="WP_387973130.1">
    <property type="nucleotide sequence ID" value="NZ_JBHRWO010000008.1"/>
</dbReference>
<comment type="caution">
    <text evidence="2">The sequence shown here is derived from an EMBL/GenBank/DDBJ whole genome shotgun (WGS) entry which is preliminary data.</text>
</comment>
<reference evidence="3" key="1">
    <citation type="journal article" date="2019" name="Int. J. Syst. Evol. Microbiol.">
        <title>The Global Catalogue of Microorganisms (GCM) 10K type strain sequencing project: providing services to taxonomists for standard genome sequencing and annotation.</title>
        <authorList>
            <consortium name="The Broad Institute Genomics Platform"/>
            <consortium name="The Broad Institute Genome Sequencing Center for Infectious Disease"/>
            <person name="Wu L."/>
            <person name="Ma J."/>
        </authorList>
    </citation>
    <scope>NUCLEOTIDE SEQUENCE [LARGE SCALE GENOMIC DNA]</scope>
    <source>
        <strain evidence="3">CGMCC 4.7396</strain>
    </source>
</reference>
<gene>
    <name evidence="2" type="ORF">ACFO8M_08215</name>
</gene>
<dbReference type="NCBIfam" id="TIGR04025">
    <property type="entry name" value="PPOX_FMN_DR2398"/>
    <property type="match status" value="1"/>
</dbReference>
<dbReference type="InterPro" id="IPR024029">
    <property type="entry name" value="Pyridox_Oxase_FMN-dep"/>
</dbReference>
<protein>
    <submittedName>
        <fullName evidence="2">Pyridoxamine 5'-phosphate oxidase family protein</fullName>
    </submittedName>
</protein>
<name>A0ABV7PWQ7_9ACTN</name>
<dbReference type="EMBL" id="JBHRWO010000008">
    <property type="protein sequence ID" value="MFC3492466.1"/>
    <property type="molecule type" value="Genomic_DNA"/>
</dbReference>
<organism evidence="2 3">
    <name type="scientific">Glycomyces rhizosphaerae</name>
    <dbReference type="NCBI Taxonomy" id="2054422"/>
    <lineage>
        <taxon>Bacteria</taxon>
        <taxon>Bacillati</taxon>
        <taxon>Actinomycetota</taxon>
        <taxon>Actinomycetes</taxon>
        <taxon>Glycomycetales</taxon>
        <taxon>Glycomycetaceae</taxon>
        <taxon>Glycomyces</taxon>
    </lineage>
</organism>
<evidence type="ECO:0000313" key="3">
    <source>
        <dbReference type="Proteomes" id="UP001595712"/>
    </source>
</evidence>
<accession>A0ABV7PWQ7</accession>
<dbReference type="Gene3D" id="2.30.110.10">
    <property type="entry name" value="Electron Transport, Fmn-binding Protein, Chain A"/>
    <property type="match status" value="1"/>
</dbReference>
<dbReference type="InterPro" id="IPR012349">
    <property type="entry name" value="Split_barrel_FMN-bd"/>
</dbReference>
<feature type="domain" description="Pyridoxamine 5'-phosphate oxidase N-terminal" evidence="1">
    <location>
        <begin position="47"/>
        <end position="168"/>
    </location>
</feature>
<dbReference type="PANTHER" id="PTHR42815">
    <property type="entry name" value="FAD-BINDING, PUTATIVE (AFU_ORTHOLOGUE AFUA_6G07600)-RELATED"/>
    <property type="match status" value="1"/>
</dbReference>
<proteinExistence type="predicted"/>
<dbReference type="InterPro" id="IPR011576">
    <property type="entry name" value="Pyridox_Oxase_N"/>
</dbReference>
<dbReference type="PANTHER" id="PTHR42815:SF2">
    <property type="entry name" value="FAD-BINDING, PUTATIVE (AFU_ORTHOLOGUE AFUA_6G07600)-RELATED"/>
    <property type="match status" value="1"/>
</dbReference>